<feature type="transmembrane region" description="Helical" evidence="1">
    <location>
        <begin position="6"/>
        <end position="24"/>
    </location>
</feature>
<proteinExistence type="predicted"/>
<name>M3H6E5_9LEPT</name>
<dbReference type="AlphaFoldDB" id="M3H6E5"/>
<keyword evidence="1" id="KW-1133">Transmembrane helix</keyword>
<sequence>MKKITIQWFIYLMYVSLFNTSLFADKNSFTFWFPDTNHTYDHFFTQTKCNTQFDNNHPESFEPNKTFLTLYGDSLGDFVDEPAYGHFGWDKYLTLMNFGIEWKVQVHTRNLISLRTSC</sequence>
<evidence type="ECO:0000313" key="3">
    <source>
        <dbReference type="Proteomes" id="UP000011770"/>
    </source>
</evidence>
<organism evidence="2 3">
    <name type="scientific">Leptospira weilii serovar Topaz str. LT2116</name>
    <dbReference type="NCBI Taxonomy" id="1088540"/>
    <lineage>
        <taxon>Bacteria</taxon>
        <taxon>Pseudomonadati</taxon>
        <taxon>Spirochaetota</taxon>
        <taxon>Spirochaetia</taxon>
        <taxon>Leptospirales</taxon>
        <taxon>Leptospiraceae</taxon>
        <taxon>Leptospira</taxon>
    </lineage>
</organism>
<gene>
    <name evidence="2" type="ORF">LEP1GSC188_3256</name>
</gene>
<accession>M3H6E5</accession>
<keyword evidence="1" id="KW-0812">Transmembrane</keyword>
<evidence type="ECO:0000256" key="1">
    <source>
        <dbReference type="SAM" id="Phobius"/>
    </source>
</evidence>
<comment type="caution">
    <text evidence="2">The sequence shown here is derived from an EMBL/GenBank/DDBJ whole genome shotgun (WGS) entry which is preliminary data.</text>
</comment>
<dbReference type="EMBL" id="AHOR02000003">
    <property type="protein sequence ID" value="EMF84405.1"/>
    <property type="molecule type" value="Genomic_DNA"/>
</dbReference>
<reference evidence="2 3" key="1">
    <citation type="submission" date="2013-01" db="EMBL/GenBank/DDBJ databases">
        <authorList>
            <person name="Harkins D.M."/>
            <person name="Durkin A.S."/>
            <person name="Brinkac L.M."/>
            <person name="Haft D.H."/>
            <person name="Selengut J.D."/>
            <person name="Sanka R."/>
            <person name="DePew J."/>
            <person name="Purushe J."/>
            <person name="Tulsiani S.M."/>
            <person name="Graham G.C."/>
            <person name="Burns M.-A."/>
            <person name="Dohnt M.F."/>
            <person name="Smythe L.D."/>
            <person name="McKay D.B."/>
            <person name="Craig S.B."/>
            <person name="Vinetz J.M."/>
            <person name="Sutton G.G."/>
            <person name="Nierman W.C."/>
            <person name="Fouts D.E."/>
        </authorList>
    </citation>
    <scope>NUCLEOTIDE SEQUENCE [LARGE SCALE GENOMIC DNA]</scope>
    <source>
        <strain evidence="2 3">LT2116</strain>
    </source>
</reference>
<protein>
    <submittedName>
        <fullName evidence="2">Uncharacterized protein</fullName>
    </submittedName>
</protein>
<evidence type="ECO:0000313" key="2">
    <source>
        <dbReference type="EMBL" id="EMF84405.1"/>
    </source>
</evidence>
<dbReference type="Proteomes" id="UP000011770">
    <property type="component" value="Unassembled WGS sequence"/>
</dbReference>
<keyword evidence="1" id="KW-0472">Membrane</keyword>